<gene>
    <name evidence="2" type="ORF">K503DRAFT_683436</name>
</gene>
<evidence type="ECO:0000256" key="1">
    <source>
        <dbReference type="SAM" id="MobiDB-lite"/>
    </source>
</evidence>
<dbReference type="AlphaFoldDB" id="A0A1B7NC57"/>
<proteinExistence type="predicted"/>
<dbReference type="EMBL" id="KV448158">
    <property type="protein sequence ID" value="OAX42388.1"/>
    <property type="molecule type" value="Genomic_DNA"/>
</dbReference>
<dbReference type="Proteomes" id="UP000092154">
    <property type="component" value="Unassembled WGS sequence"/>
</dbReference>
<dbReference type="OrthoDB" id="3245901at2759"/>
<evidence type="ECO:0000313" key="2">
    <source>
        <dbReference type="EMBL" id="OAX42388.1"/>
    </source>
</evidence>
<reference evidence="2 3" key="1">
    <citation type="submission" date="2016-06" db="EMBL/GenBank/DDBJ databases">
        <title>Comparative genomics of the ectomycorrhizal sister species Rhizopogon vinicolor and Rhizopogon vesiculosus (Basidiomycota: Boletales) reveals a divergence of the mating type B locus.</title>
        <authorList>
            <consortium name="DOE Joint Genome Institute"/>
            <person name="Mujic A.B."/>
            <person name="Kuo A."/>
            <person name="Tritt A."/>
            <person name="Lipzen A."/>
            <person name="Chen C."/>
            <person name="Johnson J."/>
            <person name="Sharma A."/>
            <person name="Barry K."/>
            <person name="Grigoriev I.V."/>
            <person name="Spatafora J.W."/>
        </authorList>
    </citation>
    <scope>NUCLEOTIDE SEQUENCE [LARGE SCALE GENOMIC DNA]</scope>
    <source>
        <strain evidence="2 3">AM-OR11-026</strain>
    </source>
</reference>
<name>A0A1B7NC57_9AGAM</name>
<dbReference type="InParanoid" id="A0A1B7NC57"/>
<feature type="compositionally biased region" description="Low complexity" evidence="1">
    <location>
        <begin position="31"/>
        <end position="42"/>
    </location>
</feature>
<evidence type="ECO:0000313" key="3">
    <source>
        <dbReference type="Proteomes" id="UP000092154"/>
    </source>
</evidence>
<keyword evidence="3" id="KW-1185">Reference proteome</keyword>
<sequence length="179" mass="20371">MQQAAHPYTFTQQQDESPLIIKSRLSGSPVSTTFTDLSSDTSSVKRPTRDKSASRITIAHPYARLYAKKDASKRRKIWNHVLEKQLFSPQELSTMGAPHRRTIYIASLEAHIDRLHNQLLGIGLYPIPFERLEPYRGLNSKTAKSMVAGMQHDATHTKLKLLELERSVFLVHSHLMKPT</sequence>
<accession>A0A1B7NC57</accession>
<organism evidence="2 3">
    <name type="scientific">Rhizopogon vinicolor AM-OR11-026</name>
    <dbReference type="NCBI Taxonomy" id="1314800"/>
    <lineage>
        <taxon>Eukaryota</taxon>
        <taxon>Fungi</taxon>
        <taxon>Dikarya</taxon>
        <taxon>Basidiomycota</taxon>
        <taxon>Agaricomycotina</taxon>
        <taxon>Agaricomycetes</taxon>
        <taxon>Agaricomycetidae</taxon>
        <taxon>Boletales</taxon>
        <taxon>Suillineae</taxon>
        <taxon>Rhizopogonaceae</taxon>
        <taxon>Rhizopogon</taxon>
    </lineage>
</organism>
<feature type="region of interest" description="Disordered" evidence="1">
    <location>
        <begin position="29"/>
        <end position="52"/>
    </location>
</feature>
<dbReference type="STRING" id="1314800.A0A1B7NC57"/>
<protein>
    <submittedName>
        <fullName evidence="2">Uncharacterized protein</fullName>
    </submittedName>
</protein>